<name>A0A6A4KUQ0_9ERIC</name>
<feature type="non-terminal residue" evidence="2">
    <location>
        <position position="1"/>
    </location>
</feature>
<proteinExistence type="predicted"/>
<dbReference type="PANTHER" id="PTHR34194:SF2">
    <property type="entry name" value="F14J8.16 PROTEIN"/>
    <property type="match status" value="1"/>
</dbReference>
<gene>
    <name evidence="2" type="ORF">C3L33_21592</name>
</gene>
<sequence>HDSASNLYQDSLVDLLREKVEREGGSLAEATNLSWWVTLDPKMGSFNWEYFDFMDDDRLARRWKRNCFRNKELKVNCYSQSLKGALEDQKLGGGMVDEDYLSFFNQVVKDMESRNSMVKDDDESGEDDPHYKMFLEKLKEDGKSYVLQVAGKNEVSLYIKYEAEDSSDDELEPPGIRKSRIVMDTESLEAAKDLRLETQKNWTNTGRVYMMDCVGSETTYSVVERDMTPEPVNHVFGKENGFSSDNPCPKDSHSFEVGSEHETEVEMVDECYQIYLNGIKGKADSTVPTIEDAEVEMVDECYQIYLNGIKGKADSTVPTIEDAEQVKDEKMDDRSSSESGVLVALNASDFGEGNYSPFETSKLCVTWVEEDGLQCLGNPNTSFPSRYREKLMEKLSQSYDQEEYNELWRAITEERLKEPDIPPKVIPAILLLRLSVITDGFCRRCVIDTNKLLSVVGGFLSLVSSSWDFTEDFDFTQSKWGDAVDVGWRPQELKVIVLGLLSGGFTFKYSSTADHNCGVGVWWGELESGFGKRPESISFATQFWSLNVIVDGGILIRQSNPLIPWTRELKNSLLTCSVGIRAATLLVVMTNGIKGSNHPNDEERGVQALWAYVRAQEAAVQEQQRTNEQNQQQFDEVRRTLAEMQQSFARLHLGGHQDRGLGRNLVQNDAFIPWLDPLCLEVMPRNSA</sequence>
<evidence type="ECO:0000313" key="3">
    <source>
        <dbReference type="Proteomes" id="UP000428333"/>
    </source>
</evidence>
<feature type="coiled-coil region" evidence="1">
    <location>
        <begin position="613"/>
        <end position="647"/>
    </location>
</feature>
<evidence type="ECO:0000256" key="1">
    <source>
        <dbReference type="SAM" id="Coils"/>
    </source>
</evidence>
<protein>
    <submittedName>
        <fullName evidence="2">Uncharacterized protein</fullName>
    </submittedName>
</protein>
<keyword evidence="1" id="KW-0175">Coiled coil</keyword>
<accession>A0A6A4KUQ0</accession>
<dbReference type="AlphaFoldDB" id="A0A6A4KUQ0"/>
<comment type="caution">
    <text evidence="2">The sequence shown here is derived from an EMBL/GenBank/DDBJ whole genome shotgun (WGS) entry which is preliminary data.</text>
</comment>
<dbReference type="OrthoDB" id="298344at2759"/>
<dbReference type="PANTHER" id="PTHR34194">
    <property type="entry name" value="F14J8.16 PROTEIN"/>
    <property type="match status" value="1"/>
</dbReference>
<reference evidence="2 3" key="1">
    <citation type="journal article" date="2019" name="Genome Biol. Evol.">
        <title>The Rhododendron genome and chromosomal organization provide insight into shared whole-genome duplications across the heath family (Ericaceae).</title>
        <authorList>
            <person name="Soza V.L."/>
            <person name="Lindsley D."/>
            <person name="Waalkes A."/>
            <person name="Ramage E."/>
            <person name="Patwardhan R.P."/>
            <person name="Burton J.N."/>
            <person name="Adey A."/>
            <person name="Kumar A."/>
            <person name="Qiu R."/>
            <person name="Shendure J."/>
            <person name="Hall B."/>
        </authorList>
    </citation>
    <scope>NUCLEOTIDE SEQUENCE [LARGE SCALE GENOMIC DNA]</scope>
    <source>
        <strain evidence="2">RSF 1966-606</strain>
    </source>
</reference>
<dbReference type="EMBL" id="QEFC01003751">
    <property type="protein sequence ID" value="KAE9446518.1"/>
    <property type="molecule type" value="Genomic_DNA"/>
</dbReference>
<keyword evidence="3" id="KW-1185">Reference proteome</keyword>
<dbReference type="Proteomes" id="UP000428333">
    <property type="component" value="Linkage Group LG13"/>
</dbReference>
<evidence type="ECO:0000313" key="2">
    <source>
        <dbReference type="EMBL" id="KAE9446518.1"/>
    </source>
</evidence>
<organism evidence="2 3">
    <name type="scientific">Rhododendron williamsianum</name>
    <dbReference type="NCBI Taxonomy" id="262921"/>
    <lineage>
        <taxon>Eukaryota</taxon>
        <taxon>Viridiplantae</taxon>
        <taxon>Streptophyta</taxon>
        <taxon>Embryophyta</taxon>
        <taxon>Tracheophyta</taxon>
        <taxon>Spermatophyta</taxon>
        <taxon>Magnoliopsida</taxon>
        <taxon>eudicotyledons</taxon>
        <taxon>Gunneridae</taxon>
        <taxon>Pentapetalae</taxon>
        <taxon>asterids</taxon>
        <taxon>Ericales</taxon>
        <taxon>Ericaceae</taxon>
        <taxon>Ericoideae</taxon>
        <taxon>Rhodoreae</taxon>
        <taxon>Rhododendron</taxon>
    </lineage>
</organism>